<keyword evidence="2" id="KW-0812">Transmembrane</keyword>
<feature type="compositionally biased region" description="Acidic residues" evidence="1">
    <location>
        <begin position="90"/>
        <end position="99"/>
    </location>
</feature>
<dbReference type="EMBL" id="JBBPBM010000449">
    <property type="protein sequence ID" value="KAK8495308.1"/>
    <property type="molecule type" value="Genomic_DNA"/>
</dbReference>
<name>A0ABR2API3_9ROSI</name>
<proteinExistence type="predicted"/>
<accession>A0ABR2API3</accession>
<reference evidence="3 4" key="1">
    <citation type="journal article" date="2024" name="G3 (Bethesda)">
        <title>Genome assembly of Hibiscus sabdariffa L. provides insights into metabolisms of medicinal natural products.</title>
        <authorList>
            <person name="Kim T."/>
        </authorList>
    </citation>
    <scope>NUCLEOTIDE SEQUENCE [LARGE SCALE GENOMIC DNA]</scope>
    <source>
        <strain evidence="3">TK-2024</strain>
        <tissue evidence="3">Old leaves</tissue>
    </source>
</reference>
<keyword evidence="2" id="KW-1133">Transmembrane helix</keyword>
<keyword evidence="4" id="KW-1185">Reference proteome</keyword>
<feature type="transmembrane region" description="Helical" evidence="2">
    <location>
        <begin position="28"/>
        <end position="46"/>
    </location>
</feature>
<keyword evidence="2" id="KW-0472">Membrane</keyword>
<sequence length="109" mass="12224">MEPLGSQPPAPAGLTLSHDKHFALHGEIWLLIVILIFALFFAYILFGPRLRCGRNSESEDVSDSDDVLRQRSCLLVSSGNQCVTGIKDKEEDEEEEEDYGSQINEKFPL</sequence>
<evidence type="ECO:0000313" key="3">
    <source>
        <dbReference type="EMBL" id="KAK8495308.1"/>
    </source>
</evidence>
<evidence type="ECO:0000313" key="4">
    <source>
        <dbReference type="Proteomes" id="UP001472677"/>
    </source>
</evidence>
<gene>
    <name evidence="3" type="ORF">V6N12_020168</name>
</gene>
<evidence type="ECO:0008006" key="5">
    <source>
        <dbReference type="Google" id="ProtNLM"/>
    </source>
</evidence>
<organism evidence="3 4">
    <name type="scientific">Hibiscus sabdariffa</name>
    <name type="common">roselle</name>
    <dbReference type="NCBI Taxonomy" id="183260"/>
    <lineage>
        <taxon>Eukaryota</taxon>
        <taxon>Viridiplantae</taxon>
        <taxon>Streptophyta</taxon>
        <taxon>Embryophyta</taxon>
        <taxon>Tracheophyta</taxon>
        <taxon>Spermatophyta</taxon>
        <taxon>Magnoliopsida</taxon>
        <taxon>eudicotyledons</taxon>
        <taxon>Gunneridae</taxon>
        <taxon>Pentapetalae</taxon>
        <taxon>rosids</taxon>
        <taxon>malvids</taxon>
        <taxon>Malvales</taxon>
        <taxon>Malvaceae</taxon>
        <taxon>Malvoideae</taxon>
        <taxon>Hibiscus</taxon>
    </lineage>
</organism>
<protein>
    <recommendedName>
        <fullName evidence="5">Small integral membrane protein 24</fullName>
    </recommendedName>
</protein>
<evidence type="ECO:0000256" key="2">
    <source>
        <dbReference type="SAM" id="Phobius"/>
    </source>
</evidence>
<comment type="caution">
    <text evidence="3">The sequence shown here is derived from an EMBL/GenBank/DDBJ whole genome shotgun (WGS) entry which is preliminary data.</text>
</comment>
<dbReference type="Proteomes" id="UP001472677">
    <property type="component" value="Unassembled WGS sequence"/>
</dbReference>
<evidence type="ECO:0000256" key="1">
    <source>
        <dbReference type="SAM" id="MobiDB-lite"/>
    </source>
</evidence>
<feature type="region of interest" description="Disordered" evidence="1">
    <location>
        <begin position="85"/>
        <end position="109"/>
    </location>
</feature>